<dbReference type="Pfam" id="PF03724">
    <property type="entry name" value="META"/>
    <property type="match status" value="1"/>
</dbReference>
<dbReference type="Gene3D" id="2.40.128.270">
    <property type="match status" value="1"/>
</dbReference>
<protein>
    <recommendedName>
        <fullName evidence="2">DUF306 domain-containing protein</fullName>
    </recommendedName>
</protein>
<organism evidence="3 4">
    <name type="scientific">Paralimibaculum aggregatum</name>
    <dbReference type="NCBI Taxonomy" id="3036245"/>
    <lineage>
        <taxon>Bacteria</taxon>
        <taxon>Pseudomonadati</taxon>
        <taxon>Pseudomonadota</taxon>
        <taxon>Alphaproteobacteria</taxon>
        <taxon>Rhodobacterales</taxon>
        <taxon>Paracoccaceae</taxon>
        <taxon>Paralimibaculum</taxon>
    </lineage>
</organism>
<accession>A0ABQ6LTA5</accession>
<dbReference type="RefSeq" id="WP_285674610.1">
    <property type="nucleotide sequence ID" value="NZ_BSYI01000059.1"/>
</dbReference>
<evidence type="ECO:0000256" key="1">
    <source>
        <dbReference type="SAM" id="SignalP"/>
    </source>
</evidence>
<feature type="domain" description="DUF306" evidence="2">
    <location>
        <begin position="141"/>
        <end position="221"/>
    </location>
</feature>
<comment type="caution">
    <text evidence="3">The sequence shown here is derived from an EMBL/GenBank/DDBJ whole genome shotgun (WGS) entry which is preliminary data.</text>
</comment>
<evidence type="ECO:0000313" key="3">
    <source>
        <dbReference type="EMBL" id="GMG85314.1"/>
    </source>
</evidence>
<feature type="chain" id="PRO_5045474524" description="DUF306 domain-containing protein" evidence="1">
    <location>
        <begin position="23"/>
        <end position="227"/>
    </location>
</feature>
<evidence type="ECO:0000313" key="4">
    <source>
        <dbReference type="Proteomes" id="UP001239909"/>
    </source>
</evidence>
<proteinExistence type="predicted"/>
<dbReference type="InterPro" id="IPR038670">
    <property type="entry name" value="HslJ-like_sf"/>
</dbReference>
<reference evidence="3 4" key="1">
    <citation type="submission" date="2023-04" db="EMBL/GenBank/DDBJ databases">
        <title>Marinoamorphus aggregata gen. nov., sp. Nov., isolate from tissue of brittle star Ophioplocus japonicus.</title>
        <authorList>
            <person name="Kawano K."/>
            <person name="Sawayama S."/>
            <person name="Nakagawa S."/>
        </authorList>
    </citation>
    <scope>NUCLEOTIDE SEQUENCE [LARGE SCALE GENOMIC DNA]</scope>
    <source>
        <strain evidence="3 4">NKW23</strain>
    </source>
</reference>
<dbReference type="Proteomes" id="UP001239909">
    <property type="component" value="Unassembled WGS sequence"/>
</dbReference>
<feature type="signal peptide" evidence="1">
    <location>
        <begin position="1"/>
        <end position="22"/>
    </location>
</feature>
<keyword evidence="1" id="KW-0732">Signal</keyword>
<name>A0ABQ6LTA5_9RHOB</name>
<dbReference type="EMBL" id="BSYI01000059">
    <property type="protein sequence ID" value="GMG85314.1"/>
    <property type="molecule type" value="Genomic_DNA"/>
</dbReference>
<sequence>MPRPAVLAALLALLALPAAADADGPDLLRVVDIAEGGTLALRDAPGPDGAVLATIPAGQDGLASFGCQGGLDLVEWEAADEAARAEGRARRWCLVGFARHIGWARGMHLAEGGPPPALNGGRLPTLEGSEWGLAGPPAAWIGFRGGRAQGHAGCNRFGGSYETAPGRLAIGPLAATRMACPPAAMTAEQRFLGALAATTRFAASHLVLALLDAEGRVRLTLARRDAD</sequence>
<evidence type="ECO:0000259" key="2">
    <source>
        <dbReference type="Pfam" id="PF03724"/>
    </source>
</evidence>
<gene>
    <name evidence="3" type="ORF">LNKW23_45330</name>
</gene>
<keyword evidence="4" id="KW-1185">Reference proteome</keyword>
<dbReference type="PANTHER" id="PTHR35535">
    <property type="entry name" value="HEAT SHOCK PROTEIN HSLJ"/>
    <property type="match status" value="1"/>
</dbReference>
<dbReference type="InterPro" id="IPR053147">
    <property type="entry name" value="Hsp_HslJ-like"/>
</dbReference>
<dbReference type="InterPro" id="IPR005184">
    <property type="entry name" value="DUF306_Meta_HslJ"/>
</dbReference>
<dbReference type="PANTHER" id="PTHR35535:SF1">
    <property type="entry name" value="HEAT SHOCK PROTEIN HSLJ"/>
    <property type="match status" value="1"/>
</dbReference>